<dbReference type="Proteomes" id="UP000664521">
    <property type="component" value="Unassembled WGS sequence"/>
</dbReference>
<evidence type="ECO:0000256" key="10">
    <source>
        <dbReference type="ARBA" id="ARBA00024323"/>
    </source>
</evidence>
<evidence type="ECO:0000313" key="16">
    <source>
        <dbReference type="Proteomes" id="UP000664521"/>
    </source>
</evidence>
<evidence type="ECO:0000256" key="9">
    <source>
        <dbReference type="ARBA" id="ARBA00023315"/>
    </source>
</evidence>
<evidence type="ECO:0000256" key="12">
    <source>
        <dbReference type="RuleBase" id="RU365062"/>
    </source>
</evidence>
<comment type="similarity">
    <text evidence="2 12">Belongs to the taffazin family.</text>
</comment>
<gene>
    <name evidence="15" type="ORF">HETSPECPRED_001638</name>
</gene>
<feature type="compositionally biased region" description="Low complexity" evidence="13">
    <location>
        <begin position="155"/>
        <end position="170"/>
    </location>
</feature>
<dbReference type="SUPFAM" id="SSF69593">
    <property type="entry name" value="Glycerol-3-phosphate (1)-acyltransferase"/>
    <property type="match status" value="1"/>
</dbReference>
<feature type="region of interest" description="Disordered" evidence="13">
    <location>
        <begin position="146"/>
        <end position="170"/>
    </location>
</feature>
<dbReference type="AlphaFoldDB" id="A0A8H3ICU3"/>
<keyword evidence="7" id="KW-0496">Mitochondrion</keyword>
<reference evidence="15" key="1">
    <citation type="submission" date="2021-03" db="EMBL/GenBank/DDBJ databases">
        <authorList>
            <person name="Tagirdzhanova G."/>
        </authorList>
    </citation>
    <scope>NUCLEOTIDE SEQUENCE</scope>
</reference>
<keyword evidence="6" id="KW-0443">Lipid metabolism</keyword>
<feature type="domain" description="Phospholipid/glycerol acyltransferase" evidence="14">
    <location>
        <begin position="62"/>
        <end position="250"/>
    </location>
</feature>
<comment type="caution">
    <text evidence="15">The sequence shown here is derived from an EMBL/GenBank/DDBJ whole genome shotgun (WGS) entry which is preliminary data.</text>
</comment>
<dbReference type="GO" id="GO:0035965">
    <property type="term" value="P:cardiolipin acyl-chain remodeling"/>
    <property type="evidence" value="ECO:0007669"/>
    <property type="project" value="TreeGrafter"/>
</dbReference>
<keyword evidence="8" id="KW-0472">Membrane</keyword>
<dbReference type="GO" id="GO:0007007">
    <property type="term" value="P:inner mitochondrial membrane organization"/>
    <property type="evidence" value="ECO:0007669"/>
    <property type="project" value="TreeGrafter"/>
</dbReference>
<comment type="subcellular location">
    <subcellularLocation>
        <location evidence="1">Mitochondrion inner membrane</location>
        <topology evidence="1">Peripheral membrane protein</topology>
        <orientation evidence="1">Intermembrane side</orientation>
    </subcellularLocation>
    <subcellularLocation>
        <location evidence="10">Mitochondrion outer membrane</location>
        <topology evidence="10">Peripheral membrane protein</topology>
        <orientation evidence="10">Intermembrane side</orientation>
    </subcellularLocation>
</comment>
<dbReference type="GO" id="GO:0005741">
    <property type="term" value="C:mitochondrial outer membrane"/>
    <property type="evidence" value="ECO:0007669"/>
    <property type="project" value="UniProtKB-SubCell"/>
</dbReference>
<evidence type="ECO:0000256" key="2">
    <source>
        <dbReference type="ARBA" id="ARBA00010524"/>
    </source>
</evidence>
<dbReference type="EMBL" id="CAJPDS010000013">
    <property type="protein sequence ID" value="CAF9913718.1"/>
    <property type="molecule type" value="Genomic_DNA"/>
</dbReference>
<dbReference type="PANTHER" id="PTHR12497:SF0">
    <property type="entry name" value="TAFAZZIN"/>
    <property type="match status" value="1"/>
</dbReference>
<dbReference type="GO" id="GO:0047184">
    <property type="term" value="F:1-acylglycerophosphocholine O-acyltransferase activity"/>
    <property type="evidence" value="ECO:0007669"/>
    <property type="project" value="TreeGrafter"/>
</dbReference>
<dbReference type="PRINTS" id="PR00979">
    <property type="entry name" value="TAFAZZIN"/>
</dbReference>
<dbReference type="InterPro" id="IPR000872">
    <property type="entry name" value="Tafazzin"/>
</dbReference>
<accession>A0A8H3ICU3</accession>
<dbReference type="InterPro" id="IPR002123">
    <property type="entry name" value="Plipid/glycerol_acylTrfase"/>
</dbReference>
<evidence type="ECO:0000256" key="7">
    <source>
        <dbReference type="ARBA" id="ARBA00023128"/>
    </source>
</evidence>
<organism evidence="15 16">
    <name type="scientific">Heterodermia speciosa</name>
    <dbReference type="NCBI Taxonomy" id="116794"/>
    <lineage>
        <taxon>Eukaryota</taxon>
        <taxon>Fungi</taxon>
        <taxon>Dikarya</taxon>
        <taxon>Ascomycota</taxon>
        <taxon>Pezizomycotina</taxon>
        <taxon>Lecanoromycetes</taxon>
        <taxon>OSLEUM clade</taxon>
        <taxon>Lecanoromycetidae</taxon>
        <taxon>Caliciales</taxon>
        <taxon>Physciaceae</taxon>
        <taxon>Heterodermia</taxon>
    </lineage>
</organism>
<keyword evidence="16" id="KW-1185">Reference proteome</keyword>
<keyword evidence="5" id="KW-0999">Mitochondrion inner membrane</keyword>
<keyword evidence="4" id="KW-1000">Mitochondrion outer membrane</keyword>
<evidence type="ECO:0000259" key="14">
    <source>
        <dbReference type="SMART" id="SM00563"/>
    </source>
</evidence>
<dbReference type="OrthoDB" id="193467at2759"/>
<evidence type="ECO:0000256" key="8">
    <source>
        <dbReference type="ARBA" id="ARBA00023136"/>
    </source>
</evidence>
<evidence type="ECO:0000256" key="6">
    <source>
        <dbReference type="ARBA" id="ARBA00023098"/>
    </source>
</evidence>
<dbReference type="PANTHER" id="PTHR12497">
    <property type="entry name" value="TAZ PROTEIN TAFAZZIN"/>
    <property type="match status" value="1"/>
</dbReference>
<feature type="region of interest" description="Disordered" evidence="13">
    <location>
        <begin position="353"/>
        <end position="386"/>
    </location>
</feature>
<sequence length="386" mass="43643">MADPPAAPSLPWRVGSSTVMGVVGTLTRAFMYGLNSTETHGLERFLEVLDKRKDVDERERGLITVSNHVSVIDDPLIWAPLPFRYHWNPSNSRWSLASHDICFTNKFASAFFTLGQTLPTHRLAHSPYGGPFQNTMTEAVRLLSHPPFTTPEQPLSPASTPSTSLSSPDIVDPFTSPTTHTYTYTTNGHDTFPAPSAFSTRHYSWVHVFPEGRVHQHPRKTMRYFKWGVARLILEPDVCPDIIPMWIEGNNEIMHEARQWPRFVPRVGKRCAVWFGENVGGKGEGSVFHELRERWKVLVEASRQKEGGESGIQEIGVLEDQLKYGREAVELRKECTMAVRREVLKVRRLRGLPDEDPKEGLVETWAEEGSGKREGKMGDGSWVKDT</sequence>
<dbReference type="SMART" id="SM00563">
    <property type="entry name" value="PlsC"/>
    <property type="match status" value="1"/>
</dbReference>
<evidence type="ECO:0000313" key="15">
    <source>
        <dbReference type="EMBL" id="CAF9913718.1"/>
    </source>
</evidence>
<evidence type="ECO:0000256" key="11">
    <source>
        <dbReference type="ARBA" id="ARBA00047906"/>
    </source>
</evidence>
<keyword evidence="3" id="KW-0808">Transferase</keyword>
<evidence type="ECO:0000256" key="13">
    <source>
        <dbReference type="SAM" id="MobiDB-lite"/>
    </source>
</evidence>
<evidence type="ECO:0000256" key="4">
    <source>
        <dbReference type="ARBA" id="ARBA00022787"/>
    </source>
</evidence>
<comment type="catalytic activity">
    <reaction evidence="11">
        <text>1'-[1,2-diacyl-sn-glycero-3-phospho],3'-[1-acyl-sn-glycero-3-phospho]-glycerol + a 1,2-diacyl-sn-glycero-3-phosphocholine = a cardiolipin + a 1-acyl-sn-glycero-3-phosphocholine</text>
        <dbReference type="Rhea" id="RHEA:33731"/>
        <dbReference type="ChEBI" id="CHEBI:57643"/>
        <dbReference type="ChEBI" id="CHEBI:58168"/>
        <dbReference type="ChEBI" id="CHEBI:62237"/>
        <dbReference type="ChEBI" id="CHEBI:64743"/>
    </reaction>
    <physiologicalReaction direction="left-to-right" evidence="11">
        <dbReference type="Rhea" id="RHEA:33732"/>
    </physiologicalReaction>
    <physiologicalReaction direction="right-to-left" evidence="11">
        <dbReference type="Rhea" id="RHEA:33733"/>
    </physiologicalReaction>
</comment>
<feature type="compositionally biased region" description="Basic and acidic residues" evidence="13">
    <location>
        <begin position="369"/>
        <end position="386"/>
    </location>
</feature>
<protein>
    <recommendedName>
        <fullName evidence="12">Tafazzin family protein</fullName>
    </recommendedName>
</protein>
<proteinExistence type="inferred from homology"/>
<dbReference type="CDD" id="cd07989">
    <property type="entry name" value="LPLAT_AGPAT-like"/>
    <property type="match status" value="1"/>
</dbReference>
<evidence type="ECO:0000256" key="3">
    <source>
        <dbReference type="ARBA" id="ARBA00022679"/>
    </source>
</evidence>
<name>A0A8H3ICU3_9LECA</name>
<keyword evidence="9" id="KW-0012">Acyltransferase</keyword>
<dbReference type="GO" id="GO:0005743">
    <property type="term" value="C:mitochondrial inner membrane"/>
    <property type="evidence" value="ECO:0007669"/>
    <property type="project" value="UniProtKB-SubCell"/>
</dbReference>
<dbReference type="Pfam" id="PF01553">
    <property type="entry name" value="Acyltransferase"/>
    <property type="match status" value="1"/>
</dbReference>
<evidence type="ECO:0000256" key="5">
    <source>
        <dbReference type="ARBA" id="ARBA00022792"/>
    </source>
</evidence>
<evidence type="ECO:0000256" key="1">
    <source>
        <dbReference type="ARBA" id="ARBA00004137"/>
    </source>
</evidence>